<organism evidence="2 3">
    <name type="scientific">Pseudonocardia endophytica</name>
    <dbReference type="NCBI Taxonomy" id="401976"/>
    <lineage>
        <taxon>Bacteria</taxon>
        <taxon>Bacillati</taxon>
        <taxon>Actinomycetota</taxon>
        <taxon>Actinomycetes</taxon>
        <taxon>Pseudonocardiales</taxon>
        <taxon>Pseudonocardiaceae</taxon>
        <taxon>Pseudonocardia</taxon>
    </lineage>
</organism>
<reference evidence="2 3" key="1">
    <citation type="submission" date="2019-03" db="EMBL/GenBank/DDBJ databases">
        <title>Sequencing the genomes of 1000 actinobacteria strains.</title>
        <authorList>
            <person name="Klenk H.-P."/>
        </authorList>
    </citation>
    <scope>NUCLEOTIDE SEQUENCE [LARGE SCALE GENOMIC DNA]</scope>
    <source>
        <strain evidence="2 3">DSM 44969</strain>
    </source>
</reference>
<dbReference type="SUPFAM" id="SSF53474">
    <property type="entry name" value="alpha/beta-Hydrolases"/>
    <property type="match status" value="1"/>
</dbReference>
<dbReference type="InterPro" id="IPR000073">
    <property type="entry name" value="AB_hydrolase_1"/>
</dbReference>
<name>A0A4R1HI99_PSEEN</name>
<dbReference type="InterPro" id="IPR029058">
    <property type="entry name" value="AB_hydrolase_fold"/>
</dbReference>
<keyword evidence="3" id="KW-1185">Reference proteome</keyword>
<evidence type="ECO:0000313" key="2">
    <source>
        <dbReference type="EMBL" id="TCK21518.1"/>
    </source>
</evidence>
<feature type="domain" description="AB hydrolase-1" evidence="1">
    <location>
        <begin position="13"/>
        <end position="251"/>
    </location>
</feature>
<gene>
    <name evidence="2" type="ORF">EV378_5506</name>
</gene>
<dbReference type="EMBL" id="SMFZ01000002">
    <property type="protein sequence ID" value="TCK21518.1"/>
    <property type="molecule type" value="Genomic_DNA"/>
</dbReference>
<proteinExistence type="predicted"/>
<dbReference type="AlphaFoldDB" id="A0A4R1HI99"/>
<dbReference type="GO" id="GO:0003824">
    <property type="term" value="F:catalytic activity"/>
    <property type="evidence" value="ECO:0007669"/>
    <property type="project" value="UniProtKB-ARBA"/>
</dbReference>
<dbReference type="PANTHER" id="PTHR46438:SF11">
    <property type="entry name" value="LIPASE-RELATED"/>
    <property type="match status" value="1"/>
</dbReference>
<dbReference type="Proteomes" id="UP000295560">
    <property type="component" value="Unassembled WGS sequence"/>
</dbReference>
<evidence type="ECO:0000259" key="1">
    <source>
        <dbReference type="Pfam" id="PF12697"/>
    </source>
</evidence>
<dbReference type="OrthoDB" id="27092at2"/>
<accession>A0A4R1HI99</accession>
<dbReference type="RefSeq" id="WP_132430264.1">
    <property type="nucleotide sequence ID" value="NZ_SMFZ01000002.1"/>
</dbReference>
<comment type="caution">
    <text evidence="2">The sequence shown here is derived from an EMBL/GenBank/DDBJ whole genome shotgun (WGS) entry which is preliminary data.</text>
</comment>
<sequence>MSGLHRGGSGSPLVLLHGMTSSWRAWRPVLPELERHHEVVALTLPGHVEGRPWDPGRAPSIEALVDEVCDQLDELGLDAPHVAGNSLGGWIALELARRGRARSVVALSPAGAWAVPRDMYRLQVLFRLGACVTGWPAVRRLATVGWIRRMLMLAVAEHAERYSPDDVDVLFSDLAGCTILEPMLARAHGDGPIRALDAPHCPVRIAWGGSDRMIPFRRYGRPMMDAVPQAELVVLPGVGHVPMVDDPPLVAWTILQVTRHAPVTSEGA</sequence>
<dbReference type="Pfam" id="PF12697">
    <property type="entry name" value="Abhydrolase_6"/>
    <property type="match status" value="1"/>
</dbReference>
<dbReference type="Gene3D" id="3.40.50.1820">
    <property type="entry name" value="alpha/beta hydrolase"/>
    <property type="match status" value="1"/>
</dbReference>
<evidence type="ECO:0000313" key="3">
    <source>
        <dbReference type="Proteomes" id="UP000295560"/>
    </source>
</evidence>
<protein>
    <submittedName>
        <fullName evidence="2">Pimeloyl-ACP methyl ester carboxylesterase</fullName>
    </submittedName>
</protein>
<dbReference type="PANTHER" id="PTHR46438">
    <property type="entry name" value="ALPHA/BETA-HYDROLASES SUPERFAMILY PROTEIN"/>
    <property type="match status" value="1"/>
</dbReference>